<feature type="binding site" evidence="8">
    <location>
        <position position="65"/>
    </location>
    <ligand>
        <name>tRNA</name>
        <dbReference type="ChEBI" id="CHEBI:17843"/>
    </ligand>
</feature>
<dbReference type="CDD" id="cd00462">
    <property type="entry name" value="PTH"/>
    <property type="match status" value="1"/>
</dbReference>
<dbReference type="FunFam" id="3.40.50.1470:FF:000001">
    <property type="entry name" value="Peptidyl-tRNA hydrolase"/>
    <property type="match status" value="1"/>
</dbReference>
<dbReference type="GO" id="GO:0004045">
    <property type="term" value="F:peptidyl-tRNA hydrolase activity"/>
    <property type="evidence" value="ECO:0007669"/>
    <property type="project" value="UniProtKB-UniRule"/>
</dbReference>
<sequence length="189" mass="20385">MVAGLGNPGERYEKTRHNAGAAVVAKLADSTHVSLRRVKSCMTLACEAEIGGAPTVLSFPQTYMNESGRAVVCLMKRYPEAVVNSLVVIHDELDLPVGVVKIKRGGGLAGHNGLKSIASYAGSKDFIRVRVGIGRPRDGVDISRWVLSRPDANERIQLELATERAAMAVQSIVRDGVEKAMNEFNSNTR</sequence>
<dbReference type="GO" id="GO:0005737">
    <property type="term" value="C:cytoplasm"/>
    <property type="evidence" value="ECO:0007669"/>
    <property type="project" value="UniProtKB-SubCell"/>
</dbReference>
<dbReference type="NCBIfam" id="TIGR00447">
    <property type="entry name" value="pth"/>
    <property type="match status" value="1"/>
</dbReference>
<name>A0A1M4VRB7_9ACTN</name>
<reference evidence="10" key="1">
    <citation type="submission" date="2016-11" db="EMBL/GenBank/DDBJ databases">
        <authorList>
            <person name="Varghese N."/>
            <person name="Submissions S."/>
        </authorList>
    </citation>
    <scope>NUCLEOTIDE SEQUENCE [LARGE SCALE GENOMIC DNA]</scope>
    <source>
        <strain evidence="10">DSM 19514</strain>
    </source>
</reference>
<evidence type="ECO:0000313" key="9">
    <source>
        <dbReference type="EMBL" id="SHE71383.1"/>
    </source>
</evidence>
<feature type="site" description="Discriminates between blocked and unblocked aminoacyl-tRNA" evidence="8">
    <location>
        <position position="7"/>
    </location>
</feature>
<dbReference type="SUPFAM" id="SSF53178">
    <property type="entry name" value="Peptidyl-tRNA hydrolase-like"/>
    <property type="match status" value="1"/>
</dbReference>
<dbReference type="Gene3D" id="3.40.50.1470">
    <property type="entry name" value="Peptidyl-tRNA hydrolase"/>
    <property type="match status" value="1"/>
</dbReference>
<feature type="active site" description="Proton acceptor" evidence="8">
    <location>
        <position position="17"/>
    </location>
</feature>
<keyword evidence="10" id="KW-1185">Reference proteome</keyword>
<feature type="binding site" evidence="8">
    <location>
        <position position="112"/>
    </location>
    <ligand>
        <name>tRNA</name>
        <dbReference type="ChEBI" id="CHEBI:17843"/>
    </ligand>
</feature>
<keyword evidence="8" id="KW-0963">Cytoplasm</keyword>
<evidence type="ECO:0000256" key="4">
    <source>
        <dbReference type="ARBA" id="ARBA00022884"/>
    </source>
</evidence>
<dbReference type="STRING" id="1121881.SAMN02745225_01406"/>
<dbReference type="PANTHER" id="PTHR17224:SF1">
    <property type="entry name" value="PEPTIDYL-TRNA HYDROLASE"/>
    <property type="match status" value="1"/>
</dbReference>
<accession>A0A1M4VRB7</accession>
<comment type="subunit">
    <text evidence="8">Monomer.</text>
</comment>
<dbReference type="EC" id="3.1.1.29" evidence="1 8"/>
<feature type="binding site" evidence="8">
    <location>
        <position position="63"/>
    </location>
    <ligand>
        <name>tRNA</name>
        <dbReference type="ChEBI" id="CHEBI:17843"/>
    </ligand>
</feature>
<dbReference type="GO" id="GO:0000049">
    <property type="term" value="F:tRNA binding"/>
    <property type="evidence" value="ECO:0007669"/>
    <property type="project" value="UniProtKB-UniRule"/>
</dbReference>
<gene>
    <name evidence="8" type="primary">pth</name>
    <name evidence="9" type="ORF">SAMN02745225_01406</name>
</gene>
<dbReference type="PROSITE" id="PS01196">
    <property type="entry name" value="PEPT_TRNA_HYDROL_2"/>
    <property type="match status" value="1"/>
</dbReference>
<dbReference type="GO" id="GO:0006515">
    <property type="term" value="P:protein quality control for misfolded or incompletely synthesized proteins"/>
    <property type="evidence" value="ECO:0007669"/>
    <property type="project" value="UniProtKB-UniRule"/>
</dbReference>
<comment type="subcellular location">
    <subcellularLocation>
        <location evidence="8">Cytoplasm</location>
    </subcellularLocation>
</comment>
<dbReference type="InterPro" id="IPR018171">
    <property type="entry name" value="Pept_tRNA_hydro_CS"/>
</dbReference>
<comment type="function">
    <text evidence="8">Hydrolyzes ribosome-free peptidyl-tRNAs (with 1 or more amino acids incorporated), which drop off the ribosome during protein synthesis, or as a result of ribosome stalling.</text>
</comment>
<keyword evidence="3 8" id="KW-0378">Hydrolase</keyword>
<evidence type="ECO:0000256" key="8">
    <source>
        <dbReference type="HAMAP-Rule" id="MF_00083"/>
    </source>
</evidence>
<evidence type="ECO:0000256" key="2">
    <source>
        <dbReference type="ARBA" id="ARBA00022555"/>
    </source>
</evidence>
<feature type="binding site" evidence="8">
    <location>
        <position position="12"/>
    </location>
    <ligand>
        <name>tRNA</name>
        <dbReference type="ChEBI" id="CHEBI:17843"/>
    </ligand>
</feature>
<evidence type="ECO:0000256" key="3">
    <source>
        <dbReference type="ARBA" id="ARBA00022801"/>
    </source>
</evidence>
<evidence type="ECO:0000256" key="1">
    <source>
        <dbReference type="ARBA" id="ARBA00013260"/>
    </source>
</evidence>
<dbReference type="Pfam" id="PF01195">
    <property type="entry name" value="Pept_tRNA_hydro"/>
    <property type="match status" value="1"/>
</dbReference>
<proteinExistence type="inferred from homology"/>
<keyword evidence="4 8" id="KW-0694">RNA-binding</keyword>
<protein>
    <recommendedName>
        <fullName evidence="7 8">Peptidyl-tRNA hydrolase</fullName>
        <shortName evidence="8">Pth</shortName>
        <ecNumber evidence="1 8">3.1.1.29</ecNumber>
    </recommendedName>
</protein>
<dbReference type="InterPro" id="IPR001328">
    <property type="entry name" value="Pept_tRNA_hydro"/>
</dbReference>
<evidence type="ECO:0000313" key="10">
    <source>
        <dbReference type="Proteomes" id="UP000184295"/>
    </source>
</evidence>
<keyword evidence="2 8" id="KW-0820">tRNA-binding</keyword>
<dbReference type="EMBL" id="FQUL01000018">
    <property type="protein sequence ID" value="SHE71383.1"/>
    <property type="molecule type" value="Genomic_DNA"/>
</dbReference>
<dbReference type="HAMAP" id="MF_00083">
    <property type="entry name" value="Pept_tRNA_hydro_bact"/>
    <property type="match status" value="1"/>
</dbReference>
<dbReference type="GO" id="GO:0072344">
    <property type="term" value="P:rescue of stalled ribosome"/>
    <property type="evidence" value="ECO:0007669"/>
    <property type="project" value="UniProtKB-UniRule"/>
</dbReference>
<dbReference type="Proteomes" id="UP000184295">
    <property type="component" value="Unassembled WGS sequence"/>
</dbReference>
<dbReference type="InterPro" id="IPR036416">
    <property type="entry name" value="Pept_tRNA_hydro_sf"/>
</dbReference>
<dbReference type="PANTHER" id="PTHR17224">
    <property type="entry name" value="PEPTIDYL-TRNA HYDROLASE"/>
    <property type="match status" value="1"/>
</dbReference>
<feature type="site" description="Stabilizes the basic form of H active site to accept a proton" evidence="8">
    <location>
        <position position="91"/>
    </location>
</feature>
<comment type="catalytic activity">
    <reaction evidence="6 8">
        <text>an N-acyl-L-alpha-aminoacyl-tRNA + H2O = an N-acyl-L-amino acid + a tRNA + H(+)</text>
        <dbReference type="Rhea" id="RHEA:54448"/>
        <dbReference type="Rhea" id="RHEA-COMP:10123"/>
        <dbReference type="Rhea" id="RHEA-COMP:13883"/>
        <dbReference type="ChEBI" id="CHEBI:15377"/>
        <dbReference type="ChEBI" id="CHEBI:15378"/>
        <dbReference type="ChEBI" id="CHEBI:59874"/>
        <dbReference type="ChEBI" id="CHEBI:78442"/>
        <dbReference type="ChEBI" id="CHEBI:138191"/>
        <dbReference type="EC" id="3.1.1.29"/>
    </reaction>
</comment>
<evidence type="ECO:0000256" key="5">
    <source>
        <dbReference type="ARBA" id="ARBA00038063"/>
    </source>
</evidence>
<evidence type="ECO:0000256" key="7">
    <source>
        <dbReference type="ARBA" id="ARBA00050038"/>
    </source>
</evidence>
<evidence type="ECO:0000256" key="6">
    <source>
        <dbReference type="ARBA" id="ARBA00048707"/>
    </source>
</evidence>
<organism evidence="9 10">
    <name type="scientific">Ferrithrix thermotolerans DSM 19514</name>
    <dbReference type="NCBI Taxonomy" id="1121881"/>
    <lineage>
        <taxon>Bacteria</taxon>
        <taxon>Bacillati</taxon>
        <taxon>Actinomycetota</taxon>
        <taxon>Acidimicrobiia</taxon>
        <taxon>Acidimicrobiales</taxon>
        <taxon>Acidimicrobiaceae</taxon>
        <taxon>Ferrithrix</taxon>
    </lineage>
</organism>
<comment type="function">
    <text evidence="8">Catalyzes the release of premature peptidyl moieties from peptidyl-tRNA molecules trapped in stalled 50S ribosomal subunits, and thus maintains levels of free tRNAs and 50S ribosomes.</text>
</comment>
<dbReference type="AlphaFoldDB" id="A0A1M4VRB7"/>
<comment type="similarity">
    <text evidence="5 8">Belongs to the PTH family.</text>
</comment>